<accession>A0A6B8MB04</accession>
<organism evidence="1 2">
    <name type="scientific">Methylocystis parvus</name>
    <dbReference type="NCBI Taxonomy" id="134"/>
    <lineage>
        <taxon>Bacteria</taxon>
        <taxon>Pseudomonadati</taxon>
        <taxon>Pseudomonadota</taxon>
        <taxon>Alphaproteobacteria</taxon>
        <taxon>Hyphomicrobiales</taxon>
        <taxon>Methylocystaceae</taxon>
        <taxon>Methylocystis</taxon>
    </lineage>
</organism>
<proteinExistence type="predicted"/>
<name>A0A6B8MB04_9HYPH</name>
<dbReference type="Gene3D" id="3.40.1410.10">
    <property type="entry name" value="Chorismate lyase-like"/>
    <property type="match status" value="1"/>
</dbReference>
<reference evidence="1 2" key="1">
    <citation type="submission" date="2019-09" db="EMBL/GenBank/DDBJ databases">
        <title>Isolation and complete genome sequencing of Methylocystis species.</title>
        <authorList>
            <person name="Rumah B.L."/>
            <person name="Stead C.E."/>
            <person name="Stevens B.C."/>
            <person name="Minton N.P."/>
            <person name="Grosse-Honebrink A."/>
            <person name="Zhang Y."/>
        </authorList>
    </citation>
    <scope>NUCLEOTIDE SEQUENCE [LARGE SCALE GENOMIC DNA]</scope>
    <source>
        <strain evidence="1 2">BRCS2</strain>
    </source>
</reference>
<dbReference type="KEGG" id="mpar:F7D14_06890"/>
<gene>
    <name evidence="1" type="ORF">F7D14_06890</name>
</gene>
<dbReference type="Proteomes" id="UP000422569">
    <property type="component" value="Chromosome"/>
</dbReference>
<evidence type="ECO:0000313" key="1">
    <source>
        <dbReference type="EMBL" id="QGM99595.1"/>
    </source>
</evidence>
<dbReference type="EMBL" id="CP044331">
    <property type="protein sequence ID" value="QGM99595.1"/>
    <property type="molecule type" value="Genomic_DNA"/>
</dbReference>
<dbReference type="AlphaFoldDB" id="A0A6B8MB04"/>
<sequence length="228" mass="25029">MARTGCGAAVLALCVVGARAEPHVWPDGFLSRVELLALIQTLNSSLLASRSATATLEKWCADHKMSGDPKIVARRVPGAEKAPGEETKARLRVGSAAEVKYRRVQLACGEHVLSEADNWYVPARLTPDMNRTLDATDAPFGKVVASLQPFRRTFEMKMRWSPLPEGWELNANDTALEKGRGALAVPHELFEHAAILYSADQTPFSEVHETYMGEALDFDTKSLGPRKE</sequence>
<keyword evidence="2" id="KW-1185">Reference proteome</keyword>
<dbReference type="SUPFAM" id="SSF64288">
    <property type="entry name" value="Chorismate lyase-like"/>
    <property type="match status" value="1"/>
</dbReference>
<evidence type="ECO:0000313" key="2">
    <source>
        <dbReference type="Proteomes" id="UP000422569"/>
    </source>
</evidence>
<dbReference type="InterPro" id="IPR028978">
    <property type="entry name" value="Chorismate_lyase_/UTRA_dom_sf"/>
</dbReference>
<protein>
    <submittedName>
        <fullName evidence="1">Uncharacterized protein</fullName>
    </submittedName>
</protein>